<evidence type="ECO:0000313" key="2">
    <source>
        <dbReference type="EMBL" id="GAD86966.1"/>
    </source>
</evidence>
<dbReference type="InterPro" id="IPR009288">
    <property type="entry name" value="AIG2-like_dom"/>
</dbReference>
<feature type="domain" description="Gamma-glutamylcyclotransferase AIG2-like" evidence="1">
    <location>
        <begin position="6"/>
        <end position="112"/>
    </location>
</feature>
<dbReference type="eggNOG" id="COG2105">
    <property type="taxonomic scope" value="Bacteria"/>
</dbReference>
<dbReference type="GeneID" id="91515687"/>
<dbReference type="Pfam" id="PF06094">
    <property type="entry name" value="GGACT"/>
    <property type="match status" value="1"/>
</dbReference>
<organism evidence="2 3">
    <name type="scientific">Nocardia asteroides NBRC 15531</name>
    <dbReference type="NCBI Taxonomy" id="1110697"/>
    <lineage>
        <taxon>Bacteria</taxon>
        <taxon>Bacillati</taxon>
        <taxon>Actinomycetota</taxon>
        <taxon>Actinomycetes</taxon>
        <taxon>Mycobacteriales</taxon>
        <taxon>Nocardiaceae</taxon>
        <taxon>Nocardia</taxon>
    </lineage>
</organism>
<dbReference type="EMBL" id="BAFO02000034">
    <property type="protein sequence ID" value="GAD86966.1"/>
    <property type="molecule type" value="Genomic_DNA"/>
</dbReference>
<comment type="caution">
    <text evidence="2">The sequence shown here is derived from an EMBL/GenBank/DDBJ whole genome shotgun (WGS) entry which is preliminary data.</text>
</comment>
<gene>
    <name evidence="2" type="ORF">NCAST_34_00940</name>
</gene>
<sequence length="122" mass="12936">MTESLLFSYGTLRQREVQQMVFGRALRGRPDEIAGYALDEVTITAASVIAASGSSVHPVLVPAGPQDGVPGTVFEVDDDDLAAADDYEVDDYTRVLLPLRSGARAWVYVLAAPVPTGVDQAG</sequence>
<accession>U5EKP0</accession>
<protein>
    <recommendedName>
        <fullName evidence="1">Gamma-glutamylcyclotransferase AIG2-like domain-containing protein</fullName>
    </recommendedName>
</protein>
<dbReference type="Proteomes" id="UP000017048">
    <property type="component" value="Unassembled WGS sequence"/>
</dbReference>
<reference evidence="2 3" key="1">
    <citation type="journal article" date="2014" name="BMC Genomics">
        <title>Genome based analysis of type-I polyketide synthase and nonribosomal peptide synthetase gene clusters in seven strains of five representative Nocardia species.</title>
        <authorList>
            <person name="Komaki H."/>
            <person name="Ichikawa N."/>
            <person name="Hosoyama A."/>
            <person name="Takahashi-Nakaguchi A."/>
            <person name="Matsuzawa T."/>
            <person name="Suzuki K."/>
            <person name="Fujita N."/>
            <person name="Gonoi T."/>
        </authorList>
    </citation>
    <scope>NUCLEOTIDE SEQUENCE [LARGE SCALE GENOMIC DNA]</scope>
    <source>
        <strain evidence="2 3">NBRC 15531</strain>
    </source>
</reference>
<name>U5EKP0_NOCAS</name>
<dbReference type="RefSeq" id="WP_019045571.1">
    <property type="nucleotide sequence ID" value="NZ_BAFO02000034.1"/>
</dbReference>
<evidence type="ECO:0000313" key="3">
    <source>
        <dbReference type="Proteomes" id="UP000017048"/>
    </source>
</evidence>
<dbReference type="AlphaFoldDB" id="U5EKP0"/>
<dbReference type="CDD" id="cd06661">
    <property type="entry name" value="GGCT_like"/>
    <property type="match status" value="1"/>
</dbReference>
<dbReference type="Gene3D" id="3.10.490.10">
    <property type="entry name" value="Gamma-glutamyl cyclotransferase-like"/>
    <property type="match status" value="1"/>
</dbReference>
<dbReference type="STRING" id="1824.SAMN05444423_10436"/>
<dbReference type="OrthoDB" id="9798388at2"/>
<evidence type="ECO:0000259" key="1">
    <source>
        <dbReference type="Pfam" id="PF06094"/>
    </source>
</evidence>
<dbReference type="SUPFAM" id="SSF110857">
    <property type="entry name" value="Gamma-glutamyl cyclotransferase-like"/>
    <property type="match status" value="1"/>
</dbReference>
<dbReference type="InterPro" id="IPR013024">
    <property type="entry name" value="GGCT-like"/>
</dbReference>
<proteinExistence type="predicted"/>
<dbReference type="InterPro" id="IPR036568">
    <property type="entry name" value="GGCT-like_sf"/>
</dbReference>
<keyword evidence="3" id="KW-1185">Reference proteome</keyword>